<organism evidence="1 2">
    <name type="scientific">Glossina pallidipes</name>
    <name type="common">Tsetse fly</name>
    <dbReference type="NCBI Taxonomy" id="7398"/>
    <lineage>
        <taxon>Eukaryota</taxon>
        <taxon>Metazoa</taxon>
        <taxon>Ecdysozoa</taxon>
        <taxon>Arthropoda</taxon>
        <taxon>Hexapoda</taxon>
        <taxon>Insecta</taxon>
        <taxon>Pterygota</taxon>
        <taxon>Neoptera</taxon>
        <taxon>Endopterygota</taxon>
        <taxon>Diptera</taxon>
        <taxon>Brachycera</taxon>
        <taxon>Muscomorpha</taxon>
        <taxon>Hippoboscoidea</taxon>
        <taxon>Glossinidae</taxon>
        <taxon>Glossina</taxon>
    </lineage>
</organism>
<proteinExistence type="predicted"/>
<dbReference type="EnsemblMetazoa" id="GPAI021986-RA">
    <property type="protein sequence ID" value="GPAI021986-PA"/>
    <property type="gene ID" value="GPAI021986"/>
</dbReference>
<dbReference type="InterPro" id="IPR022048">
    <property type="entry name" value="Envelope_fusion-like"/>
</dbReference>
<dbReference type="Pfam" id="PF12259">
    <property type="entry name" value="Baculo_F"/>
    <property type="match status" value="1"/>
</dbReference>
<evidence type="ECO:0008006" key="3">
    <source>
        <dbReference type="Google" id="ProtNLM"/>
    </source>
</evidence>
<name>A0A1A9ZQL0_GLOPL</name>
<reference evidence="1" key="2">
    <citation type="submission" date="2020-05" db="UniProtKB">
        <authorList>
            <consortium name="EnsemblMetazoa"/>
        </authorList>
    </citation>
    <scope>IDENTIFICATION</scope>
    <source>
        <strain evidence="1">IAEA</strain>
    </source>
</reference>
<sequence length="556" mass="62298">MSLTEDVTVGTYANDADLIARSDRKNEVSTIVPIQLNNISLQLKKWNISIQALTNEYLDILNKEVGQLKEAEPPQKRLILPNDEIGANASATNKSGHGLIGKFNARSIALKRFLAGLTILSPNEPQQAYTIRIDTINKLWGQVEDLYDQIWEQVSDPLINGLDQDNHEQLQLMLTLIANRLQKIQTCILDALIDTHNGKINPLLLTPAQVETEIKQIKIHLPQSLNLPAPEDDLLEFYKLMKIKGGLTRNHAVFNITLPLVNRGKFKIYKLMPVPNYRNNTMVVIQTCSSLLAININRERYFLVSPSQLNSCDILTQDSFIYRNIQLQYNFNAEKCKCEINLFNNLTLPNCPLKRLATNVTWMTLAHNNQWVYASSSLTQATAVCDRDIIPLNLKGSGLLSIEPECILQHDYVHISGHKSVTTTLTSAYTSLGELSELSQQDFVNDSSTATFNYSVLSNHYATQLTELATIQHKLEVIQATTIQHPYSSNHNSKIAYSALPNRAAAIIILACSMILLKKAVITHITAAPTHDNPQHEATPTAAPRTFHRPNFIVKV</sequence>
<reference evidence="2" key="1">
    <citation type="submission" date="2014-03" db="EMBL/GenBank/DDBJ databases">
        <authorList>
            <person name="Aksoy S."/>
            <person name="Warren W."/>
            <person name="Wilson R.K."/>
        </authorList>
    </citation>
    <scope>NUCLEOTIDE SEQUENCE [LARGE SCALE GENOMIC DNA]</scope>
    <source>
        <strain evidence="2">IAEA</strain>
    </source>
</reference>
<dbReference type="Proteomes" id="UP000092445">
    <property type="component" value="Unassembled WGS sequence"/>
</dbReference>
<keyword evidence="2" id="KW-1185">Reference proteome</keyword>
<accession>A0A1A9ZQL0</accession>
<protein>
    <recommendedName>
        <fullName evidence="3">Envelope fusion protein</fullName>
    </recommendedName>
</protein>
<evidence type="ECO:0000313" key="2">
    <source>
        <dbReference type="Proteomes" id="UP000092445"/>
    </source>
</evidence>
<dbReference type="STRING" id="7398.A0A1A9ZQL0"/>
<dbReference type="AlphaFoldDB" id="A0A1A9ZQL0"/>
<evidence type="ECO:0000313" key="1">
    <source>
        <dbReference type="EnsemblMetazoa" id="GPAI021986-PA"/>
    </source>
</evidence>
<dbReference type="VEuPathDB" id="VectorBase:GPAI021986"/>